<name>A0A7S2G1F3_9DINO</name>
<dbReference type="EMBL" id="HBGQ01037370">
    <property type="protein sequence ID" value="CAD9426932.1"/>
    <property type="molecule type" value="Transcribed_RNA"/>
</dbReference>
<dbReference type="Gene3D" id="3.40.50.300">
    <property type="entry name" value="P-loop containing nucleotide triphosphate hydrolases"/>
    <property type="match status" value="1"/>
</dbReference>
<reference evidence="2" key="1">
    <citation type="submission" date="2021-01" db="EMBL/GenBank/DDBJ databases">
        <authorList>
            <person name="Corre E."/>
            <person name="Pelletier E."/>
            <person name="Niang G."/>
            <person name="Scheremetjew M."/>
            <person name="Finn R."/>
            <person name="Kale V."/>
            <person name="Holt S."/>
            <person name="Cochrane G."/>
            <person name="Meng A."/>
            <person name="Brown T."/>
            <person name="Cohen L."/>
        </authorList>
    </citation>
    <scope>NUCLEOTIDE SEQUENCE</scope>
    <source>
        <strain evidence="2">CCMP2222</strain>
    </source>
</reference>
<proteinExistence type="predicted"/>
<organism evidence="2">
    <name type="scientific">Alexandrium andersonii</name>
    <dbReference type="NCBI Taxonomy" id="327968"/>
    <lineage>
        <taxon>Eukaryota</taxon>
        <taxon>Sar</taxon>
        <taxon>Alveolata</taxon>
        <taxon>Dinophyceae</taxon>
        <taxon>Gonyaulacales</taxon>
        <taxon>Pyrocystaceae</taxon>
        <taxon>Alexandrium</taxon>
    </lineage>
</organism>
<gene>
    <name evidence="2" type="ORF">AAND1436_LOCUS18403</name>
</gene>
<sequence>MAFFALVFSCVLHAGLSLRAQWPWLDTAHRMQASLARRAGDADQFYFMHIPKSGGLSFGDHALQVLQPHGYSLHSREGCYSWYKNQSRVKGALLMFRRPRSMALSQYNFCLDWMIRGYRDAMTKAAAGKPLGSFTEWVREWAALKKAGWHGNFTPLAKAMSGSVIEKVVRSVRINSWQDPPFSPQHTRLREADWPQLDGGGTIWHHGKIPYACYTPINPQSHRLTCDQAMNIPPEQDAELAIRNMKESFFVGILEAYQASICLLQAKLASSLPEYCECRDSAQQATFLKKFKNENQNDHKAQPFLPSEVSQDVDMLTDVDQMVYREAWKRFVEEARQVEHTHGKRILCNETSPLR</sequence>
<feature type="chain" id="PRO_5030861424" evidence="1">
    <location>
        <begin position="18"/>
        <end position="355"/>
    </location>
</feature>
<evidence type="ECO:0000256" key="1">
    <source>
        <dbReference type="SAM" id="SignalP"/>
    </source>
</evidence>
<dbReference type="AlphaFoldDB" id="A0A7S2G1F3"/>
<feature type="signal peptide" evidence="1">
    <location>
        <begin position="1"/>
        <end position="17"/>
    </location>
</feature>
<keyword evidence="1" id="KW-0732">Signal</keyword>
<accession>A0A7S2G1F3</accession>
<protein>
    <submittedName>
        <fullName evidence="2">Uncharacterized protein</fullName>
    </submittedName>
</protein>
<dbReference type="InterPro" id="IPR027417">
    <property type="entry name" value="P-loop_NTPase"/>
</dbReference>
<evidence type="ECO:0000313" key="2">
    <source>
        <dbReference type="EMBL" id="CAD9426932.1"/>
    </source>
</evidence>